<evidence type="ECO:0000313" key="2">
    <source>
        <dbReference type="Proteomes" id="UP000553193"/>
    </source>
</evidence>
<dbReference type="EMBL" id="JACIDJ010000005">
    <property type="protein sequence ID" value="MBB3899344.1"/>
    <property type="molecule type" value="Genomic_DNA"/>
</dbReference>
<comment type="caution">
    <text evidence="1">The sequence shown here is derived from an EMBL/GenBank/DDBJ whole genome shotgun (WGS) entry which is preliminary data.</text>
</comment>
<gene>
    <name evidence="1" type="ORF">GGQ83_002796</name>
</gene>
<organism evidence="1 2">
    <name type="scientific">Roseococcus suduntuyensis</name>
    <dbReference type="NCBI Taxonomy" id="455361"/>
    <lineage>
        <taxon>Bacteria</taxon>
        <taxon>Pseudomonadati</taxon>
        <taxon>Pseudomonadota</taxon>
        <taxon>Alphaproteobacteria</taxon>
        <taxon>Acetobacterales</taxon>
        <taxon>Roseomonadaceae</taxon>
        <taxon>Roseococcus</taxon>
    </lineage>
</organism>
<name>A0A840AGQ4_9PROT</name>
<evidence type="ECO:0008006" key="3">
    <source>
        <dbReference type="Google" id="ProtNLM"/>
    </source>
</evidence>
<dbReference type="AlphaFoldDB" id="A0A840AGQ4"/>
<dbReference type="GO" id="GO:0031412">
    <property type="term" value="P:gas vesicle organization"/>
    <property type="evidence" value="ECO:0007669"/>
    <property type="project" value="InterPro"/>
</dbReference>
<dbReference type="Proteomes" id="UP000553193">
    <property type="component" value="Unassembled WGS sequence"/>
</dbReference>
<keyword evidence="2" id="KW-1185">Reference proteome</keyword>
<reference evidence="1 2" key="1">
    <citation type="submission" date="2020-08" db="EMBL/GenBank/DDBJ databases">
        <title>Genomic Encyclopedia of Type Strains, Phase IV (KMG-IV): sequencing the most valuable type-strain genomes for metagenomic binning, comparative biology and taxonomic classification.</title>
        <authorList>
            <person name="Goeker M."/>
        </authorList>
    </citation>
    <scope>NUCLEOTIDE SEQUENCE [LARGE SCALE GENOMIC DNA]</scope>
    <source>
        <strain evidence="1 2">DSM 19979</strain>
    </source>
</reference>
<dbReference type="InterPro" id="IPR008634">
    <property type="entry name" value="Gas-vesicle_GvpO"/>
</dbReference>
<dbReference type="Pfam" id="PF05800">
    <property type="entry name" value="GvpO"/>
    <property type="match status" value="1"/>
</dbReference>
<evidence type="ECO:0000313" key="1">
    <source>
        <dbReference type="EMBL" id="MBB3899344.1"/>
    </source>
</evidence>
<sequence length="84" mass="9562">MDLTEIIERTKRDMAAITGLPPDTVSRLDPGEHGWTIGIDMIEHKSIPRTQDLIASFEVLLDHEGKIQRWRRTGRFHRAQGGEG</sequence>
<protein>
    <recommendedName>
        <fullName evidence="3">Gas vesicle synthesis protein GvpO</fullName>
    </recommendedName>
</protein>
<dbReference type="RefSeq" id="WP_184385037.1">
    <property type="nucleotide sequence ID" value="NZ_JACIDJ010000005.1"/>
</dbReference>
<accession>A0A840AGQ4</accession>
<proteinExistence type="predicted"/>